<evidence type="ECO:0000313" key="2">
    <source>
        <dbReference type="Proteomes" id="UP001229773"/>
    </source>
</evidence>
<dbReference type="RefSeq" id="WP_025331580.1">
    <property type="nucleotide sequence ID" value="NZ_CP132375.1"/>
</dbReference>
<protein>
    <submittedName>
        <fullName evidence="1">Uncharacterized protein</fullName>
    </submittedName>
</protein>
<dbReference type="GeneID" id="32538024"/>
<gene>
    <name evidence="1" type="ORF">RAM05_00215</name>
</gene>
<organism evidence="1 2">
    <name type="scientific">Snodgrassella alvi</name>
    <dbReference type="NCBI Taxonomy" id="1196083"/>
    <lineage>
        <taxon>Bacteria</taxon>
        <taxon>Pseudomonadati</taxon>
        <taxon>Pseudomonadota</taxon>
        <taxon>Betaproteobacteria</taxon>
        <taxon>Neisseriales</taxon>
        <taxon>Neisseriaceae</taxon>
        <taxon>Snodgrassella</taxon>
    </lineage>
</organism>
<dbReference type="EMBL" id="CP132375">
    <property type="protein sequence ID" value="WLS98482.1"/>
    <property type="molecule type" value="Genomic_DNA"/>
</dbReference>
<name>A0ABD7Z1X6_9NEIS</name>
<proteinExistence type="predicted"/>
<reference evidence="1 2" key="1">
    <citation type="submission" date="2023-08" db="EMBL/GenBank/DDBJ databases">
        <title>Complete genome sequences of 12 bacterial strains from the honey bee gut, resolved with long-read nanopore sequencing.</title>
        <authorList>
            <person name="Kwong W.K."/>
            <person name="Acheampong S."/>
            <person name="Polat M.F."/>
        </authorList>
    </citation>
    <scope>NUCLEOTIDE SEQUENCE [LARGE SCALE GENOMIC DNA]</scope>
    <source>
        <strain evidence="2">wkB9</strain>
    </source>
</reference>
<accession>A0ABD7Z1X6</accession>
<sequence length="156" mass="18683">MLDIDWEPVDRKLIDENNLKFPRFYRNKKTEKIYLFLNKNEGVIFEQKIYSSKLKLYHFEIIDHRNDLSECTEEELWQPIDVCLYNSLNFKGQVVIELPGSLGIVTDNTWFLVLVSKYNPKLRKLNSMEKIFTWNYVKLNISHTDGISIVEYQKKL</sequence>
<dbReference type="Proteomes" id="UP001229773">
    <property type="component" value="Chromosome"/>
</dbReference>
<evidence type="ECO:0000313" key="1">
    <source>
        <dbReference type="EMBL" id="WLS98482.1"/>
    </source>
</evidence>
<dbReference type="AlphaFoldDB" id="A0ABD7Z1X6"/>